<keyword evidence="3" id="KW-0479">Metal-binding</keyword>
<dbReference type="PROSITE" id="PS00028">
    <property type="entry name" value="ZINC_FINGER_C2H2_1"/>
    <property type="match status" value="1"/>
</dbReference>
<keyword evidence="4 8" id="KW-0863">Zinc-finger</keyword>
<dbReference type="SUPFAM" id="SSF57667">
    <property type="entry name" value="beta-beta-alpha zinc fingers"/>
    <property type="match status" value="1"/>
</dbReference>
<evidence type="ECO:0000256" key="3">
    <source>
        <dbReference type="ARBA" id="ARBA00022723"/>
    </source>
</evidence>
<keyword evidence="12" id="KW-1185">Reference proteome</keyword>
<evidence type="ECO:0000313" key="11">
    <source>
        <dbReference type="EMBL" id="CAL4977592.1"/>
    </source>
</evidence>
<dbReference type="PANTHER" id="PTHR45730:SF32">
    <property type="entry name" value="ZINC FINGER PROTEIN JAGGED"/>
    <property type="match status" value="1"/>
</dbReference>
<comment type="subcellular location">
    <subcellularLocation>
        <location evidence="1">Nucleus</location>
    </subcellularLocation>
</comment>
<dbReference type="GO" id="GO:0048440">
    <property type="term" value="P:carpel development"/>
    <property type="evidence" value="ECO:0007669"/>
    <property type="project" value="UniProtKB-ARBA"/>
</dbReference>
<keyword evidence="7" id="KW-0539">Nucleus</keyword>
<dbReference type="InterPro" id="IPR045320">
    <property type="entry name" value="JAGGED/SL1-like"/>
</dbReference>
<evidence type="ECO:0000256" key="1">
    <source>
        <dbReference type="ARBA" id="ARBA00004123"/>
    </source>
</evidence>
<dbReference type="PANTHER" id="PTHR45730">
    <property type="entry name" value="ZINC FINGER PROTEIN JAGGED"/>
    <property type="match status" value="1"/>
</dbReference>
<dbReference type="AlphaFoldDB" id="A0ABC9AHM8"/>
<accession>A0ABC9AHM8</accession>
<feature type="signal peptide" evidence="9">
    <location>
        <begin position="1"/>
        <end position="17"/>
    </location>
</feature>
<keyword evidence="2" id="KW-0217">Developmental protein</keyword>
<dbReference type="GO" id="GO:0030154">
    <property type="term" value="P:cell differentiation"/>
    <property type="evidence" value="ECO:0007669"/>
    <property type="project" value="UniProtKB-KW"/>
</dbReference>
<evidence type="ECO:0000313" key="12">
    <source>
        <dbReference type="Proteomes" id="UP001497457"/>
    </source>
</evidence>
<evidence type="ECO:0000256" key="8">
    <source>
        <dbReference type="PROSITE-ProRule" id="PRU00042"/>
    </source>
</evidence>
<reference evidence="12" key="1">
    <citation type="submission" date="2024-06" db="EMBL/GenBank/DDBJ databases">
        <authorList>
            <person name="Ryan C."/>
        </authorList>
    </citation>
    <scope>NUCLEOTIDE SEQUENCE [LARGE SCALE GENOMIC DNA]</scope>
</reference>
<keyword evidence="5" id="KW-0221">Differentiation</keyword>
<evidence type="ECO:0000259" key="10">
    <source>
        <dbReference type="PROSITE" id="PS50157"/>
    </source>
</evidence>
<dbReference type="GO" id="GO:0048443">
    <property type="term" value="P:stamen development"/>
    <property type="evidence" value="ECO:0007669"/>
    <property type="project" value="UniProtKB-ARBA"/>
</dbReference>
<keyword evidence="6" id="KW-0862">Zinc</keyword>
<feature type="domain" description="C2H2-type" evidence="10">
    <location>
        <begin position="98"/>
        <end position="125"/>
    </location>
</feature>
<keyword evidence="9" id="KW-0732">Signal</keyword>
<dbReference type="GO" id="GO:0005634">
    <property type="term" value="C:nucleus"/>
    <property type="evidence" value="ECO:0007669"/>
    <property type="project" value="UniProtKB-SubCell"/>
</dbReference>
<evidence type="ECO:0000256" key="4">
    <source>
        <dbReference type="ARBA" id="ARBA00022771"/>
    </source>
</evidence>
<dbReference type="InterPro" id="IPR013087">
    <property type="entry name" value="Znf_C2H2_type"/>
</dbReference>
<dbReference type="FunFam" id="3.30.160.60:FF:002425">
    <property type="entry name" value="Zinc finger protein STAMENLESS 1"/>
    <property type="match status" value="1"/>
</dbReference>
<name>A0ABC9AHM8_9POAL</name>
<evidence type="ECO:0000256" key="9">
    <source>
        <dbReference type="SAM" id="SignalP"/>
    </source>
</evidence>
<dbReference type="Gene3D" id="3.30.160.60">
    <property type="entry name" value="Classic Zinc Finger"/>
    <property type="match status" value="1"/>
</dbReference>
<evidence type="ECO:0000256" key="6">
    <source>
        <dbReference type="ARBA" id="ARBA00022833"/>
    </source>
</evidence>
<evidence type="ECO:0000256" key="2">
    <source>
        <dbReference type="ARBA" id="ARBA00022473"/>
    </source>
</evidence>
<gene>
    <name evidence="11" type="ORF">URODEC1_LOCUS54261</name>
</gene>
<protein>
    <recommendedName>
        <fullName evidence="10">C2H2-type domain-containing protein</fullName>
    </recommendedName>
</protein>
<proteinExistence type="predicted"/>
<organism evidence="11 12">
    <name type="scientific">Urochloa decumbens</name>
    <dbReference type="NCBI Taxonomy" id="240449"/>
    <lineage>
        <taxon>Eukaryota</taxon>
        <taxon>Viridiplantae</taxon>
        <taxon>Streptophyta</taxon>
        <taxon>Embryophyta</taxon>
        <taxon>Tracheophyta</taxon>
        <taxon>Spermatophyta</taxon>
        <taxon>Magnoliopsida</taxon>
        <taxon>Liliopsida</taxon>
        <taxon>Poales</taxon>
        <taxon>Poaceae</taxon>
        <taxon>PACMAD clade</taxon>
        <taxon>Panicoideae</taxon>
        <taxon>Panicodae</taxon>
        <taxon>Paniceae</taxon>
        <taxon>Melinidinae</taxon>
        <taxon>Urochloa</taxon>
    </lineage>
</organism>
<dbReference type="InterPro" id="IPR036236">
    <property type="entry name" value="Znf_C2H2_sf"/>
</dbReference>
<reference evidence="11 12" key="2">
    <citation type="submission" date="2024-10" db="EMBL/GenBank/DDBJ databases">
        <authorList>
            <person name="Ryan C."/>
        </authorList>
    </citation>
    <scope>NUCLEOTIDE SEQUENCE [LARGE SCALE GENOMIC DNA]</scope>
</reference>
<dbReference type="EMBL" id="OZ075130">
    <property type="protein sequence ID" value="CAL4977592.1"/>
    <property type="molecule type" value="Genomic_DNA"/>
</dbReference>
<sequence length="309" mass="32673">MHIGLVLLRIFFNLVIRSLYINLSSIPHQELDFFCVFPSSWCLNSRRQEGSPLDLNNLPEEFGKQAVESSTTTATSSVDAVRIKKKSGGGKDDAAKVYECRFCSLKFCKSQALGGHMNRHRQERETETLNRARQLVFGNESLAAVGAQMSFRDVNMGGAAPSTMLGGGFRGGAAATAGGGGIGDPCLPFRPVHPRLSPPPPYHYLYTAPSTLHHPMSYPATYPGPPRQPTVGDYVIGHAVTAGDALMPQQPHRGGGSFSCFGAPLTAPPAATAAAPAAAANVQADKVNCNCSFGCGGGHSRNNNVNASS</sequence>
<evidence type="ECO:0000256" key="7">
    <source>
        <dbReference type="ARBA" id="ARBA00023242"/>
    </source>
</evidence>
<dbReference type="GO" id="GO:0008270">
    <property type="term" value="F:zinc ion binding"/>
    <property type="evidence" value="ECO:0007669"/>
    <property type="project" value="UniProtKB-KW"/>
</dbReference>
<dbReference type="Proteomes" id="UP001497457">
    <property type="component" value="Chromosome 20rd"/>
</dbReference>
<dbReference type="PROSITE" id="PS50157">
    <property type="entry name" value="ZINC_FINGER_C2H2_2"/>
    <property type="match status" value="1"/>
</dbReference>
<feature type="chain" id="PRO_5044789020" description="C2H2-type domain-containing protein" evidence="9">
    <location>
        <begin position="18"/>
        <end position="309"/>
    </location>
</feature>
<evidence type="ECO:0000256" key="5">
    <source>
        <dbReference type="ARBA" id="ARBA00022782"/>
    </source>
</evidence>